<keyword evidence="1" id="KW-0812">Transmembrane</keyword>
<evidence type="ECO:0000313" key="2">
    <source>
        <dbReference type="EMBL" id="GAL34738.1"/>
    </source>
</evidence>
<protein>
    <submittedName>
        <fullName evidence="2">Uncharacterized protein</fullName>
    </submittedName>
</protein>
<dbReference type="EMBL" id="BBMT01000005">
    <property type="protein sequence ID" value="GAL34738.1"/>
    <property type="molecule type" value="Genomic_DNA"/>
</dbReference>
<evidence type="ECO:0000256" key="1">
    <source>
        <dbReference type="SAM" id="Phobius"/>
    </source>
</evidence>
<dbReference type="AlphaFoldDB" id="A0A090T677"/>
<feature type="transmembrane region" description="Helical" evidence="1">
    <location>
        <begin position="9"/>
        <end position="30"/>
    </location>
</feature>
<reference evidence="2 3" key="1">
    <citation type="submission" date="2014-09" db="EMBL/GenBank/DDBJ databases">
        <title>Vibrio maritimus JCM 19240. (C210) whole genome shotgun sequence.</title>
        <authorList>
            <person name="Sawabe T."/>
            <person name="Meirelles P."/>
            <person name="Nakanishi M."/>
            <person name="Sayaka M."/>
            <person name="Hattori M."/>
            <person name="Ohkuma M."/>
        </authorList>
    </citation>
    <scope>NUCLEOTIDE SEQUENCE [LARGE SCALE GENOMIC DNA]</scope>
    <source>
        <strain evidence="2 3">JCM 19240</strain>
    </source>
</reference>
<accession>A0A090T677</accession>
<sequence>MKTLRHKIIAIMVVATGFLALLNISIQAYVDYRQEMNQAETNTLSHVRSLYYPISEALWI</sequence>
<keyword evidence="1" id="KW-0472">Membrane</keyword>
<comment type="caution">
    <text evidence="2">The sequence shown here is derived from an EMBL/GenBank/DDBJ whole genome shotgun (WGS) entry which is preliminary data.</text>
</comment>
<evidence type="ECO:0000313" key="3">
    <source>
        <dbReference type="Proteomes" id="UP000029224"/>
    </source>
</evidence>
<keyword evidence="1" id="KW-1133">Transmembrane helix</keyword>
<gene>
    <name evidence="2" type="ORF">JCM19240_4288</name>
</gene>
<proteinExistence type="predicted"/>
<dbReference type="Proteomes" id="UP000029224">
    <property type="component" value="Unassembled WGS sequence"/>
</dbReference>
<name>A0A090T677_9VIBR</name>
<reference evidence="2 3" key="2">
    <citation type="submission" date="2014-09" db="EMBL/GenBank/DDBJ databases">
        <authorList>
            <consortium name="NBRP consortium"/>
            <person name="Sawabe T."/>
            <person name="Meirelles P."/>
            <person name="Nakanishi M."/>
            <person name="Sayaka M."/>
            <person name="Hattori M."/>
            <person name="Ohkuma M."/>
        </authorList>
    </citation>
    <scope>NUCLEOTIDE SEQUENCE [LARGE SCALE GENOMIC DNA]</scope>
    <source>
        <strain evidence="2 3">JCM 19240</strain>
    </source>
</reference>
<keyword evidence="3" id="KW-1185">Reference proteome</keyword>
<organism evidence="2 3">
    <name type="scientific">Vibrio maritimus</name>
    <dbReference type="NCBI Taxonomy" id="990268"/>
    <lineage>
        <taxon>Bacteria</taxon>
        <taxon>Pseudomonadati</taxon>
        <taxon>Pseudomonadota</taxon>
        <taxon>Gammaproteobacteria</taxon>
        <taxon>Vibrionales</taxon>
        <taxon>Vibrionaceae</taxon>
        <taxon>Vibrio</taxon>
    </lineage>
</organism>